<dbReference type="PANTHER" id="PTHR35005:SF1">
    <property type="entry name" value="2-AMINO-5-FORMYLAMINO-6-RIBOSYLAMINOPYRIMIDIN-4(3H)-ONE 5'-MONOPHOSPHATE DEFORMYLASE"/>
    <property type="match status" value="1"/>
</dbReference>
<keyword evidence="3 6" id="KW-0378">Hydrolase</keyword>
<dbReference type="GO" id="GO:0046872">
    <property type="term" value="F:metal ion binding"/>
    <property type="evidence" value="ECO:0007669"/>
    <property type="project" value="UniProtKB-KW"/>
</dbReference>
<evidence type="ECO:0000256" key="3">
    <source>
        <dbReference type="ARBA" id="ARBA00022801"/>
    </source>
</evidence>
<evidence type="ECO:0000256" key="5">
    <source>
        <dbReference type="ARBA" id="ARBA00024029"/>
    </source>
</evidence>
<dbReference type="SUPFAM" id="SSF102215">
    <property type="entry name" value="Creatininase"/>
    <property type="match status" value="1"/>
</dbReference>
<dbReference type="PANTHER" id="PTHR35005">
    <property type="entry name" value="3-DEHYDRO-SCYLLO-INOSOSE HYDROLASE"/>
    <property type="match status" value="1"/>
</dbReference>
<evidence type="ECO:0000256" key="2">
    <source>
        <dbReference type="ARBA" id="ARBA00022723"/>
    </source>
</evidence>
<organism evidence="6">
    <name type="scientific">uncultured Thermomicrobiales bacterium</name>
    <dbReference type="NCBI Taxonomy" id="1645740"/>
    <lineage>
        <taxon>Bacteria</taxon>
        <taxon>Pseudomonadati</taxon>
        <taxon>Thermomicrobiota</taxon>
        <taxon>Thermomicrobia</taxon>
        <taxon>Thermomicrobiales</taxon>
        <taxon>environmental samples</taxon>
    </lineage>
</organism>
<dbReference type="GO" id="GO:0016811">
    <property type="term" value="F:hydrolase activity, acting on carbon-nitrogen (but not peptide) bonds, in linear amides"/>
    <property type="evidence" value="ECO:0007669"/>
    <property type="project" value="TreeGrafter"/>
</dbReference>
<evidence type="ECO:0000313" key="6">
    <source>
        <dbReference type="EMBL" id="CAA9546126.1"/>
    </source>
</evidence>
<dbReference type="InterPro" id="IPR024087">
    <property type="entry name" value="Creatininase-like_sf"/>
</dbReference>
<keyword evidence="2" id="KW-0479">Metal-binding</keyword>
<dbReference type="Gene3D" id="3.40.50.10310">
    <property type="entry name" value="Creatininase"/>
    <property type="match status" value="1"/>
</dbReference>
<dbReference type="GO" id="GO:0009231">
    <property type="term" value="P:riboflavin biosynthetic process"/>
    <property type="evidence" value="ECO:0007669"/>
    <property type="project" value="TreeGrafter"/>
</dbReference>
<evidence type="ECO:0000256" key="1">
    <source>
        <dbReference type="ARBA" id="ARBA00001947"/>
    </source>
</evidence>
<accession>A0A6J4UED9</accession>
<dbReference type="EMBL" id="CADCWM010000141">
    <property type="protein sequence ID" value="CAA9546126.1"/>
    <property type="molecule type" value="Genomic_DNA"/>
</dbReference>
<dbReference type="Pfam" id="PF02633">
    <property type="entry name" value="Creatininase"/>
    <property type="match status" value="1"/>
</dbReference>
<reference evidence="6" key="1">
    <citation type="submission" date="2020-02" db="EMBL/GenBank/DDBJ databases">
        <authorList>
            <person name="Meier V. D."/>
        </authorList>
    </citation>
    <scope>NUCLEOTIDE SEQUENCE</scope>
    <source>
        <strain evidence="6">AVDCRST_MAG88</strain>
    </source>
</reference>
<keyword evidence="4" id="KW-0862">Zinc</keyword>
<dbReference type="InterPro" id="IPR003785">
    <property type="entry name" value="Creatininase/forma_Hydrolase"/>
</dbReference>
<gene>
    <name evidence="6" type="ORF">AVDCRST_MAG88-416</name>
</gene>
<comment type="cofactor">
    <cofactor evidence="1">
        <name>Zn(2+)</name>
        <dbReference type="ChEBI" id="CHEBI:29105"/>
    </cofactor>
</comment>
<comment type="similarity">
    <text evidence="5">Belongs to the creatininase superfamily.</text>
</comment>
<dbReference type="EC" id="3.5.2.10" evidence="6"/>
<name>A0A6J4UED9_9BACT</name>
<dbReference type="GO" id="GO:0047789">
    <property type="term" value="F:creatininase activity"/>
    <property type="evidence" value="ECO:0007669"/>
    <property type="project" value="UniProtKB-EC"/>
</dbReference>
<evidence type="ECO:0000256" key="4">
    <source>
        <dbReference type="ARBA" id="ARBA00022833"/>
    </source>
</evidence>
<sequence>MAGTPPPSRKLEELTWPEVREALAAGYTTVVVAAGSIEQHGPHLSLLTDTLIGDGLAAAVVARLDGALQGPTIAFGCSEHHMSFPGTITLGEETFKATVKDVARSLGRHGFRTIYFVPSHGGNFAPLRTAIDEIGGRAGEARVIAYTELRPFLEVMYASQEPWGVTPAVAGAHAGNTETALVLALRPDLARPERAEAGFVGDFDERAQATIFRDGLDALSPNGILGDARGADASRGRACLDALAAHLAGWLPQQIEGAGTSSRVASAGG</sequence>
<proteinExistence type="inferred from homology"/>
<protein>
    <submittedName>
        <fullName evidence="6">Creatinine amidohydrolase</fullName>
        <ecNumber evidence="6">3.5.2.10</ecNumber>
    </submittedName>
</protein>
<dbReference type="AlphaFoldDB" id="A0A6J4UED9"/>